<keyword evidence="1" id="KW-0663">Pyridoxal phosphate</keyword>
<evidence type="ECO:0000313" key="3">
    <source>
        <dbReference type="EMBL" id="VEU21297.1"/>
    </source>
</evidence>
<dbReference type="InterPro" id="IPR015421">
    <property type="entry name" value="PyrdxlP-dep_Trfase_major"/>
</dbReference>
<feature type="domain" description="Aminotransferase class V" evidence="2">
    <location>
        <begin position="56"/>
        <end position="306"/>
    </location>
</feature>
<dbReference type="AlphaFoldDB" id="A0A448YK62"/>
<dbReference type="PANTHER" id="PTHR43092:SF2">
    <property type="entry name" value="HERCYNYLCYSTEINE SULFOXIDE LYASE"/>
    <property type="match status" value="1"/>
</dbReference>
<keyword evidence="4" id="KW-1185">Reference proteome</keyword>
<accession>A0A448YK62</accession>
<dbReference type="PANTHER" id="PTHR43092">
    <property type="entry name" value="L-CYSTEINE DESULFHYDRASE"/>
    <property type="match status" value="1"/>
</dbReference>
<protein>
    <submittedName>
        <fullName evidence="3">DEKNAAC102355</fullName>
    </submittedName>
</protein>
<dbReference type="Proteomes" id="UP000290900">
    <property type="component" value="Unassembled WGS sequence"/>
</dbReference>
<dbReference type="InterPro" id="IPR015422">
    <property type="entry name" value="PyrdxlP-dep_Trfase_small"/>
</dbReference>
<dbReference type="STRING" id="13370.A0A448YK62"/>
<proteinExistence type="predicted"/>
<dbReference type="OrthoDB" id="5978656at2759"/>
<dbReference type="Gene3D" id="3.90.1150.10">
    <property type="entry name" value="Aspartate Aminotransferase, domain 1"/>
    <property type="match status" value="1"/>
</dbReference>
<dbReference type="SUPFAM" id="SSF53383">
    <property type="entry name" value="PLP-dependent transferases"/>
    <property type="match status" value="1"/>
</dbReference>
<dbReference type="EMBL" id="CAACVR010000012">
    <property type="protein sequence ID" value="VEU21297.1"/>
    <property type="molecule type" value="Genomic_DNA"/>
</dbReference>
<dbReference type="InParanoid" id="A0A448YK62"/>
<name>A0A448YK62_BRENA</name>
<dbReference type="Gene3D" id="3.40.640.10">
    <property type="entry name" value="Type I PLP-dependent aspartate aminotransferase-like (Major domain)"/>
    <property type="match status" value="1"/>
</dbReference>
<sequence>MFGKQFRENFLFPSDVTPLNHGSYGAVPKSVYKVYQQAIYDDLKFPDEFMFSHQSEKMVHSLKLVANLLNNDYKNLALVQNASSGINIVFRNFPFAKGDTIIMTSIIYGACGNTVDYVVNRYDLKLKILDIQFPTTEKAILARFESAFEEFKSAGTGKALSIYDTICSMPGVRMPFEKVTDLCKQYGITSCIDGAHSIGMLPIDIQKINPDFYTSNLHKWLYVPRGCAVLYVNPKFQDYIMPFPISHTYKDQPFYKRFLFYGSNNYNAFYCIEEALRFVEEDCGGFDKIREYARQLSKGLSDYFGEDRIVKVADVSGSDLNFMVPIRVPLTEQQQKFFATNFKDSQFDTEIRQFIENNLMTNDRTYIQFGWHNGYLYVRFSCQVYVDLDEYIWGYNEFEKILKKFFGSELYRKYEI</sequence>
<organism evidence="3 4">
    <name type="scientific">Brettanomyces naardenensis</name>
    <name type="common">Yeast</name>
    <dbReference type="NCBI Taxonomy" id="13370"/>
    <lineage>
        <taxon>Eukaryota</taxon>
        <taxon>Fungi</taxon>
        <taxon>Dikarya</taxon>
        <taxon>Ascomycota</taxon>
        <taxon>Saccharomycotina</taxon>
        <taxon>Pichiomycetes</taxon>
        <taxon>Pichiales</taxon>
        <taxon>Pichiaceae</taxon>
        <taxon>Brettanomyces</taxon>
    </lineage>
</organism>
<gene>
    <name evidence="3" type="ORF">BRENAR_LOCUS2032</name>
</gene>
<dbReference type="InterPro" id="IPR015424">
    <property type="entry name" value="PyrdxlP-dep_Trfase"/>
</dbReference>
<evidence type="ECO:0000256" key="1">
    <source>
        <dbReference type="ARBA" id="ARBA00022898"/>
    </source>
</evidence>
<evidence type="ECO:0000259" key="2">
    <source>
        <dbReference type="Pfam" id="PF00266"/>
    </source>
</evidence>
<dbReference type="InterPro" id="IPR000192">
    <property type="entry name" value="Aminotrans_V_dom"/>
</dbReference>
<reference evidence="3 4" key="1">
    <citation type="submission" date="2018-12" db="EMBL/GenBank/DDBJ databases">
        <authorList>
            <person name="Tiukova I."/>
            <person name="Dainat J."/>
        </authorList>
    </citation>
    <scope>NUCLEOTIDE SEQUENCE [LARGE SCALE GENOMIC DNA]</scope>
</reference>
<evidence type="ECO:0000313" key="4">
    <source>
        <dbReference type="Proteomes" id="UP000290900"/>
    </source>
</evidence>
<dbReference type="Pfam" id="PF00266">
    <property type="entry name" value="Aminotran_5"/>
    <property type="match status" value="1"/>
</dbReference>